<feature type="transmembrane region" description="Helical" evidence="2">
    <location>
        <begin position="418"/>
        <end position="436"/>
    </location>
</feature>
<evidence type="ECO:0000259" key="4">
    <source>
        <dbReference type="Pfam" id="PF09972"/>
    </source>
</evidence>
<evidence type="ECO:0000256" key="1">
    <source>
        <dbReference type="SAM" id="MobiDB-lite"/>
    </source>
</evidence>
<dbReference type="EMBL" id="LR130779">
    <property type="protein sequence ID" value="VDN63279.1"/>
    <property type="molecule type" value="Genomic_DNA"/>
</dbReference>
<proteinExistence type="predicted"/>
<dbReference type="Pfam" id="PF20990">
    <property type="entry name" value="DUF2207_C"/>
    <property type="match status" value="1"/>
</dbReference>
<evidence type="ECO:0000256" key="2">
    <source>
        <dbReference type="SAM" id="Phobius"/>
    </source>
</evidence>
<keyword evidence="2" id="KW-1133">Transmembrane helix</keyword>
<feature type="compositionally biased region" description="Low complexity" evidence="1">
    <location>
        <begin position="605"/>
        <end position="619"/>
    </location>
</feature>
<feature type="transmembrane region" description="Helical" evidence="2">
    <location>
        <begin position="443"/>
        <end position="460"/>
    </location>
</feature>
<feature type="domain" description="Predicted membrane protein YciQ-like C-terminal" evidence="5">
    <location>
        <begin position="272"/>
        <end position="547"/>
    </location>
</feature>
<evidence type="ECO:0000256" key="3">
    <source>
        <dbReference type="SAM" id="SignalP"/>
    </source>
</evidence>
<dbReference type="InterPro" id="IPR018702">
    <property type="entry name" value="DUF2207"/>
</dbReference>
<keyword evidence="3" id="KW-0732">Signal</keyword>
<feature type="signal peptide" evidence="3">
    <location>
        <begin position="1"/>
        <end position="21"/>
    </location>
</feature>
<protein>
    <submittedName>
        <fullName evidence="6">Uncharacterized protein</fullName>
    </submittedName>
</protein>
<feature type="region of interest" description="Disordered" evidence="1">
    <location>
        <begin position="594"/>
        <end position="637"/>
    </location>
</feature>
<name>A0A653B4Y1_ECTOL</name>
<feature type="chain" id="PRO_5043635662" evidence="3">
    <location>
        <begin position="22"/>
        <end position="637"/>
    </location>
</feature>
<feature type="compositionally biased region" description="Gly residues" evidence="1">
    <location>
        <begin position="620"/>
        <end position="637"/>
    </location>
</feature>
<accession>A0A653B4Y1</accession>
<reference evidence="6" key="1">
    <citation type="submission" date="2018-11" db="EMBL/GenBank/DDBJ databases">
        <authorList>
            <consortium name="Genoscope - CEA"/>
            <person name="William W."/>
        </authorList>
    </citation>
    <scope>NUCLEOTIDE SEQUENCE [LARGE SCALE GENOMIC DNA]</scope>
    <source>
        <strain evidence="6">T9AD</strain>
    </source>
</reference>
<evidence type="ECO:0000259" key="5">
    <source>
        <dbReference type="Pfam" id="PF20990"/>
    </source>
</evidence>
<sequence length="637" mass="69218">MSGRLRVLLWLCCLCAFGLRAEEAIQAYDVRMQVEPSGDVLVTERIAVTAEGKMIVRGIYRDIPVRYRLGNGLLRSTPLTLISATRDGRPESVTEQRLEHALRLRLGSADVRLESGPHVYELTYRMNAQLLHHASVDELYWNVTGNDWSLPIRHASVEVLLPEGAQIQAAHGYTGYRGSREGAYEVLEQQGNRLRLATTRELDAREGFTVALAWQAGLVTRPGWWDELLVLLADNLRRILLVAAFSGLLLFYALIWWAKGRGPAKGLVIPLFELPRGVSPLMAGYVWRRGLKHDRKGVRALSIMFTDLAIRGWLSLQRNASGLVLTRGEVDGDAIREEERRVLNALITREGGSLTLGGRYEPRLANALEVLLKSVKGIERNNFSNATGHWLFGAFFALVTGIALLVTSTGDAEAANNAVWLMLLGMLLGVGTLYCLTHGMIGAGLPLLLFALVCLGLAAGLVGGDAVLQCLALFAIVAVARKLMRSPTIAGRRLLDELEGYRNYLSLAERDVLDKAGQAPVMSIALYERHLPYAMALGVERQWTQRFTAELRKGTLAPVEVDYQPQGFTQLMTSGEAMTLAWNLDRMLMTASVPPEAPRSVDSFSGSSSDDSGSGSSASHGGGSSGGGAGGGGGGGW</sequence>
<dbReference type="Pfam" id="PF09972">
    <property type="entry name" value="DUF2207"/>
    <property type="match status" value="1"/>
</dbReference>
<organism evidence="6">
    <name type="scientific">Ectopseudomonas oleovorans</name>
    <name type="common">Pseudomonas oleovorans</name>
    <dbReference type="NCBI Taxonomy" id="301"/>
    <lineage>
        <taxon>Bacteria</taxon>
        <taxon>Pseudomonadati</taxon>
        <taxon>Pseudomonadota</taxon>
        <taxon>Gammaproteobacteria</taxon>
        <taxon>Pseudomonadales</taxon>
        <taxon>Pseudomonadaceae</taxon>
        <taxon>Ectopseudomonas</taxon>
    </lineage>
</organism>
<dbReference type="OrthoDB" id="9767603at2"/>
<feature type="transmembrane region" description="Helical" evidence="2">
    <location>
        <begin position="388"/>
        <end position="406"/>
    </location>
</feature>
<feature type="domain" description="DUF2207" evidence="4">
    <location>
        <begin position="25"/>
        <end position="214"/>
    </location>
</feature>
<keyword evidence="2" id="KW-0812">Transmembrane</keyword>
<keyword evidence="2" id="KW-0472">Membrane</keyword>
<feature type="transmembrane region" description="Helical" evidence="2">
    <location>
        <begin position="239"/>
        <end position="258"/>
    </location>
</feature>
<dbReference type="InterPro" id="IPR048389">
    <property type="entry name" value="YciQ-like_C"/>
</dbReference>
<gene>
    <name evidence="6" type="ORF">POT9AD_2304</name>
</gene>
<evidence type="ECO:0000313" key="6">
    <source>
        <dbReference type="EMBL" id="VDN63279.1"/>
    </source>
</evidence>
<dbReference type="AlphaFoldDB" id="A0A653B4Y1"/>